<dbReference type="SMART" id="SM00060">
    <property type="entry name" value="FN3"/>
    <property type="match status" value="2"/>
</dbReference>
<feature type="region of interest" description="Disordered" evidence="3">
    <location>
        <begin position="129"/>
        <end position="163"/>
    </location>
</feature>
<dbReference type="EMBL" id="VXRG01000067">
    <property type="protein sequence ID" value="MXY93383.1"/>
    <property type="molecule type" value="Genomic_DNA"/>
</dbReference>
<evidence type="ECO:0000313" key="5">
    <source>
        <dbReference type="EMBL" id="MXY93383.1"/>
    </source>
</evidence>
<evidence type="ECO:0000256" key="1">
    <source>
        <dbReference type="ARBA" id="ARBA00022614"/>
    </source>
</evidence>
<evidence type="ECO:0000256" key="2">
    <source>
        <dbReference type="ARBA" id="ARBA00022737"/>
    </source>
</evidence>
<dbReference type="InterPro" id="IPR050994">
    <property type="entry name" value="At_inactive_RLKs"/>
</dbReference>
<dbReference type="InterPro" id="IPR036116">
    <property type="entry name" value="FN3_sf"/>
</dbReference>
<dbReference type="Pfam" id="PF12799">
    <property type="entry name" value="LRR_4"/>
    <property type="match status" value="1"/>
</dbReference>
<evidence type="ECO:0000256" key="3">
    <source>
        <dbReference type="SAM" id="MobiDB-lite"/>
    </source>
</evidence>
<dbReference type="CDD" id="cd00063">
    <property type="entry name" value="FN3"/>
    <property type="match status" value="2"/>
</dbReference>
<dbReference type="Pfam" id="PF00041">
    <property type="entry name" value="fn3"/>
    <property type="match status" value="1"/>
</dbReference>
<dbReference type="Gene3D" id="3.80.10.10">
    <property type="entry name" value="Ribonuclease Inhibitor"/>
    <property type="match status" value="3"/>
</dbReference>
<gene>
    <name evidence="5" type="ORF">F4Y42_08050</name>
</gene>
<dbReference type="PANTHER" id="PTHR48010:SF58">
    <property type="entry name" value="RECEPTOR PROTEIN KINASE-LIKE PROTEIN ZAR1"/>
    <property type="match status" value="1"/>
</dbReference>
<dbReference type="PANTHER" id="PTHR48010">
    <property type="entry name" value="OS05G0588300 PROTEIN"/>
    <property type="match status" value="1"/>
</dbReference>
<feature type="domain" description="Fibronectin type-III" evidence="4">
    <location>
        <begin position="36"/>
        <end position="126"/>
    </location>
</feature>
<name>A0A6B0YRB9_9CHLR</name>
<reference evidence="5" key="1">
    <citation type="submission" date="2019-09" db="EMBL/GenBank/DDBJ databases">
        <title>Characterisation of the sponge microbiome using genome-centric metagenomics.</title>
        <authorList>
            <person name="Engelberts J.P."/>
            <person name="Robbins S.J."/>
            <person name="De Goeij J.M."/>
            <person name="Aranda M."/>
            <person name="Bell S.C."/>
            <person name="Webster N.S."/>
        </authorList>
    </citation>
    <scope>NUCLEOTIDE SEQUENCE</scope>
    <source>
        <strain evidence="5">SB0664_bin_27</strain>
    </source>
</reference>
<dbReference type="FunFam" id="3.80.10.10:FF:000041">
    <property type="entry name" value="LRR receptor-like serine/threonine-protein kinase ERECTA"/>
    <property type="match status" value="1"/>
</dbReference>
<dbReference type="AlphaFoldDB" id="A0A6B0YRB9"/>
<organism evidence="5">
    <name type="scientific">Caldilineaceae bacterium SB0664_bin_27</name>
    <dbReference type="NCBI Taxonomy" id="2605260"/>
    <lineage>
        <taxon>Bacteria</taxon>
        <taxon>Bacillati</taxon>
        <taxon>Chloroflexota</taxon>
        <taxon>Caldilineae</taxon>
        <taxon>Caldilineales</taxon>
        <taxon>Caldilineaceae</taxon>
    </lineage>
</organism>
<dbReference type="Pfam" id="PF00560">
    <property type="entry name" value="LRR_1"/>
    <property type="match status" value="3"/>
</dbReference>
<dbReference type="InterPro" id="IPR025875">
    <property type="entry name" value="Leu-rich_rpt_4"/>
</dbReference>
<keyword evidence="1" id="KW-0433">Leucine-rich repeat</keyword>
<accession>A0A6B0YRB9</accession>
<feature type="domain" description="Fibronectin type-III" evidence="4">
    <location>
        <begin position="167"/>
        <end position="255"/>
    </location>
</feature>
<dbReference type="SUPFAM" id="SSF52058">
    <property type="entry name" value="L domain-like"/>
    <property type="match status" value="1"/>
</dbReference>
<proteinExistence type="predicted"/>
<dbReference type="Gene3D" id="2.60.40.10">
    <property type="entry name" value="Immunoglobulins"/>
    <property type="match status" value="2"/>
</dbReference>
<feature type="compositionally biased region" description="Low complexity" evidence="3">
    <location>
        <begin position="129"/>
        <end position="160"/>
    </location>
</feature>
<dbReference type="PROSITE" id="PS51450">
    <property type="entry name" value="LRR"/>
    <property type="match status" value="4"/>
</dbReference>
<comment type="caution">
    <text evidence="5">The sequence shown here is derived from an EMBL/GenBank/DDBJ whole genome shotgun (WGS) entry which is preliminary data.</text>
</comment>
<keyword evidence="2" id="KW-0677">Repeat</keyword>
<dbReference type="InterPro" id="IPR001611">
    <property type="entry name" value="Leu-rich_rpt"/>
</dbReference>
<sequence length="586" mass="62739">MAAGKPDHYYTVAAVDSAGVYGEWSNQVRITAPDKLPAPLLVATASSATTIELSWSEMIGAARFELFSWWANDPGWQLLDDSLDRASYTHGGLTPGWTYYYAIRAIGSNGLEGEWSNTPHATVPFVQAPTASPTASPTPTTTPTPALSLAPTSTPTATPTVTSRLPAPTLTITETLTTSFELSWTYDARADRYELLTWWAPLPAWQTVDSNLKETSFVHLGLVPGRTYYYAIRAVDSQGVGGEWSAFLSATVPTATQMTEAAQREALVALYHATGGANWTQSNNWLTSEPISTWYGVTVDPNGRVTELLLTGNNLRGSLPNLDALDGLTILSLGSNFLSGSIPELNALTGLSFLDLSFNQFTGSIPQLNALTGLEWLSLNNNQVTGTLPDLSALTRLTSLSLGSNDFSGSIPDLSSLTNLRELYLTDSNLSGSIPDLRALTELTHLYLGDNRLSGSFPDIVSLNHLTWVDLSQNLLEGQLPDLSALANLTWLSLSRNQFSGQIPDLTALTQLNVLQLGHNRLTGPVPNLSPLESLIVLDLAGNELCLTEGSVQPGTSTAVANHLADLNLPACPTAFISPPSLQADP</sequence>
<protein>
    <recommendedName>
        <fullName evidence="4">Fibronectin type-III domain-containing protein</fullName>
    </recommendedName>
</protein>
<dbReference type="SMART" id="SM00365">
    <property type="entry name" value="LRR_SD22"/>
    <property type="match status" value="5"/>
</dbReference>
<dbReference type="InterPro" id="IPR032675">
    <property type="entry name" value="LRR_dom_sf"/>
</dbReference>
<dbReference type="InterPro" id="IPR013783">
    <property type="entry name" value="Ig-like_fold"/>
</dbReference>
<dbReference type="PROSITE" id="PS50853">
    <property type="entry name" value="FN3"/>
    <property type="match status" value="2"/>
</dbReference>
<evidence type="ECO:0000259" key="4">
    <source>
        <dbReference type="PROSITE" id="PS50853"/>
    </source>
</evidence>
<dbReference type="SUPFAM" id="SSF49265">
    <property type="entry name" value="Fibronectin type III"/>
    <property type="match status" value="2"/>
</dbReference>
<dbReference type="InterPro" id="IPR003961">
    <property type="entry name" value="FN3_dom"/>
</dbReference>